<feature type="domain" description="ABC transporter" evidence="9">
    <location>
        <begin position="279"/>
        <end position="523"/>
    </location>
</feature>
<evidence type="ECO:0000259" key="9">
    <source>
        <dbReference type="PROSITE" id="PS50893"/>
    </source>
</evidence>
<evidence type="ECO:0000313" key="10">
    <source>
        <dbReference type="EMBL" id="EFW24601.1"/>
    </source>
</evidence>
<keyword evidence="7" id="KW-1278">Translocase</keyword>
<dbReference type="EMBL" id="AECQ01000014">
    <property type="protein sequence ID" value="EFW24601.1"/>
    <property type="molecule type" value="Genomic_DNA"/>
</dbReference>
<keyword evidence="8" id="KW-0472">Membrane</keyword>
<dbReference type="PROSITE" id="PS00211">
    <property type="entry name" value="ABC_TRANSPORTER_1"/>
    <property type="match status" value="1"/>
</dbReference>
<keyword evidence="11" id="KW-1185">Reference proteome</keyword>
<keyword evidence="4" id="KW-0677">Repeat</keyword>
<dbReference type="Proteomes" id="UP000004097">
    <property type="component" value="Unassembled WGS sequence"/>
</dbReference>
<dbReference type="GO" id="GO:0005524">
    <property type="term" value="F:ATP binding"/>
    <property type="evidence" value="ECO:0007669"/>
    <property type="project" value="UniProtKB-KW"/>
</dbReference>
<keyword evidence="6 10" id="KW-0067">ATP-binding</keyword>
<comment type="subcellular location">
    <subcellularLocation>
        <location evidence="1">Cell membrane</location>
        <topology evidence="1">Peripheral membrane protein</topology>
    </subcellularLocation>
</comment>
<dbReference type="Gene3D" id="3.40.50.300">
    <property type="entry name" value="P-loop containing nucleotide triphosphate hydrolases"/>
    <property type="match status" value="2"/>
</dbReference>
<evidence type="ECO:0000256" key="2">
    <source>
        <dbReference type="ARBA" id="ARBA00022448"/>
    </source>
</evidence>
<dbReference type="InterPro" id="IPR003593">
    <property type="entry name" value="AAA+_ATPase"/>
</dbReference>
<dbReference type="FunFam" id="3.40.50.300:FF:000127">
    <property type="entry name" value="Ribose import ATP-binding protein RbsA"/>
    <property type="match status" value="1"/>
</dbReference>
<evidence type="ECO:0000256" key="3">
    <source>
        <dbReference type="ARBA" id="ARBA00022475"/>
    </source>
</evidence>
<dbReference type="GO" id="GO:0016887">
    <property type="term" value="F:ATP hydrolysis activity"/>
    <property type="evidence" value="ECO:0007669"/>
    <property type="project" value="InterPro"/>
</dbReference>
<name>E7MMV2_9FIRM</name>
<evidence type="ECO:0000256" key="8">
    <source>
        <dbReference type="ARBA" id="ARBA00023136"/>
    </source>
</evidence>
<evidence type="ECO:0000256" key="7">
    <source>
        <dbReference type="ARBA" id="ARBA00022967"/>
    </source>
</evidence>
<dbReference type="eggNOG" id="COG3845">
    <property type="taxonomic scope" value="Bacteria"/>
</dbReference>
<reference evidence="10 11" key="1">
    <citation type="submission" date="2010-08" db="EMBL/GenBank/DDBJ databases">
        <authorList>
            <person name="Weinstock G."/>
            <person name="Sodergren E."/>
            <person name="Clifton S."/>
            <person name="Fulton L."/>
            <person name="Fulton B."/>
            <person name="Courtney L."/>
            <person name="Fronick C."/>
            <person name="Harrison M."/>
            <person name="Strong C."/>
            <person name="Farmer C."/>
            <person name="Delahaunty K."/>
            <person name="Markovic C."/>
            <person name="Hall O."/>
            <person name="Minx P."/>
            <person name="Tomlinson C."/>
            <person name="Mitreva M."/>
            <person name="Hou S."/>
            <person name="Chen J."/>
            <person name="Wollam A."/>
            <person name="Pepin K.H."/>
            <person name="Johnson M."/>
            <person name="Bhonagiri V."/>
            <person name="Zhang X."/>
            <person name="Suruliraj S."/>
            <person name="Warren W."/>
            <person name="Chinwalla A."/>
            <person name="Mardis E.R."/>
            <person name="Wilson R.K."/>
        </authorList>
    </citation>
    <scope>NUCLEOTIDE SEQUENCE [LARGE SCALE GENOMIC DNA]</scope>
    <source>
        <strain evidence="10 11">F0204</strain>
    </source>
</reference>
<evidence type="ECO:0000256" key="5">
    <source>
        <dbReference type="ARBA" id="ARBA00022741"/>
    </source>
</evidence>
<dbReference type="SUPFAM" id="SSF52540">
    <property type="entry name" value="P-loop containing nucleoside triphosphate hydrolases"/>
    <property type="match status" value="2"/>
</dbReference>
<keyword evidence="5" id="KW-0547">Nucleotide-binding</keyword>
<dbReference type="InterPro" id="IPR050107">
    <property type="entry name" value="ABC_carbohydrate_import_ATPase"/>
</dbReference>
<protein>
    <submittedName>
        <fullName evidence="10">ABC transporter, ATP-binding protein</fullName>
    </submittedName>
</protein>
<keyword evidence="3" id="KW-1003">Cell membrane</keyword>
<evidence type="ECO:0000256" key="1">
    <source>
        <dbReference type="ARBA" id="ARBA00004202"/>
    </source>
</evidence>
<organism evidence="10 11">
    <name type="scientific">Solobacterium moorei F0204</name>
    <dbReference type="NCBI Taxonomy" id="706433"/>
    <lineage>
        <taxon>Bacteria</taxon>
        <taxon>Bacillati</taxon>
        <taxon>Bacillota</taxon>
        <taxon>Erysipelotrichia</taxon>
        <taxon>Erysipelotrichales</taxon>
        <taxon>Erysipelotrichaceae</taxon>
        <taxon>Solobacterium</taxon>
    </lineage>
</organism>
<dbReference type="CDD" id="cd03216">
    <property type="entry name" value="ABC_Carb_Monos_I"/>
    <property type="match status" value="1"/>
</dbReference>
<dbReference type="HOGENOM" id="CLU_000604_92_0_9"/>
<evidence type="ECO:0000313" key="11">
    <source>
        <dbReference type="Proteomes" id="UP000004097"/>
    </source>
</evidence>
<dbReference type="GO" id="GO:0005886">
    <property type="term" value="C:plasma membrane"/>
    <property type="evidence" value="ECO:0007669"/>
    <property type="project" value="UniProtKB-SubCell"/>
</dbReference>
<dbReference type="PROSITE" id="PS50893">
    <property type="entry name" value="ABC_TRANSPORTER_2"/>
    <property type="match status" value="2"/>
</dbReference>
<sequence length="528" mass="58958">MFPIERAYGLFYKILEKGQTMVQKPILEMRNITKLYGTMKANDNISLRLHRGEILAVIGENGAGKSTLMKILYGLEQANEGEIYLHGKKVNIKSAHDAMNHRIGMVQQHFMLLNSRTVAENIVYGREPRKNKIFFDRKTASKNVRDLCNQYGLQVDPEKRIADLPIGLQQRVEILKVLYQNADIIIFDEPTAVLTPQEIDELLQTMKNLSKMGKSIIIITHKLNEVETVADHVLIMRAGKYISDMNIKDISIEEMSYLMVGRHLETSIIQEIKAGNTILNVKNAVLHGVGSKNILDGLSIHVDQNEIVGIAGVSGNGQSELIRCITGLLHIDEGNIELLGKDISRKTVHEIRTNGVACIPEDRYHSGCAKSANLVETSLMAHQYDSKLSKNGLLNNRVVKEFAQKLIKEHNVKAESIYQKAGQLSGGNIQKLIVAREIEQNSPLLIAAEPTRGVDIGAMEYIHNHLVTKRNNGEGVLLISSELSEILKLSDRIYVIFEGKIVGEFTRSNVSEQKLGVLMMGGKLNEKS</sequence>
<comment type="caution">
    <text evidence="10">The sequence shown here is derived from an EMBL/GenBank/DDBJ whole genome shotgun (WGS) entry which is preliminary data.</text>
</comment>
<dbReference type="InterPro" id="IPR003439">
    <property type="entry name" value="ABC_transporter-like_ATP-bd"/>
</dbReference>
<dbReference type="SMART" id="SM00382">
    <property type="entry name" value="AAA"/>
    <property type="match status" value="2"/>
</dbReference>
<dbReference type="InterPro" id="IPR017871">
    <property type="entry name" value="ABC_transporter-like_CS"/>
</dbReference>
<evidence type="ECO:0000256" key="4">
    <source>
        <dbReference type="ARBA" id="ARBA00022737"/>
    </source>
</evidence>
<dbReference type="AlphaFoldDB" id="E7MMV2"/>
<proteinExistence type="predicted"/>
<dbReference type="PANTHER" id="PTHR43790">
    <property type="entry name" value="CARBOHYDRATE TRANSPORT ATP-BINDING PROTEIN MG119-RELATED"/>
    <property type="match status" value="1"/>
</dbReference>
<dbReference type="STRING" id="706433.HMPREF9430_00869"/>
<keyword evidence="2" id="KW-0813">Transport</keyword>
<evidence type="ECO:0000256" key="6">
    <source>
        <dbReference type="ARBA" id="ARBA00022840"/>
    </source>
</evidence>
<dbReference type="PANTHER" id="PTHR43790:SF4">
    <property type="entry name" value="GUANOSINE IMPORT ATP-BINDING PROTEIN NUPO"/>
    <property type="match status" value="1"/>
</dbReference>
<dbReference type="Pfam" id="PF00005">
    <property type="entry name" value="ABC_tran"/>
    <property type="match status" value="2"/>
</dbReference>
<feature type="domain" description="ABC transporter" evidence="9">
    <location>
        <begin position="27"/>
        <end position="263"/>
    </location>
</feature>
<dbReference type="CDD" id="cd03215">
    <property type="entry name" value="ABC_Carb_Monos_II"/>
    <property type="match status" value="1"/>
</dbReference>
<gene>
    <name evidence="10" type="ORF">HMPREF9430_00869</name>
</gene>
<accession>E7MMV2</accession>
<dbReference type="InterPro" id="IPR027417">
    <property type="entry name" value="P-loop_NTPase"/>
</dbReference>